<comment type="caution">
    <text evidence="2">The sequence shown here is derived from an EMBL/GenBank/DDBJ whole genome shotgun (WGS) entry which is preliminary data.</text>
</comment>
<sequence length="190" mass="22523">MTKFNTYLESNDFDRLKRFFEEHGELQHYRKGNFFARQGEYSSQAALIKDGTFAYTHIDNEGKEHYVGFVFPDEFVADYTSFMRHSASQVNIVALKPSTIFSVNRQALHDFYNTDMETLRYNCLMAENLYEMVYSRLLESYCKTPEERYRRLTTRYPKIEQEIPLCKIASFLNVTPETISHIRKKIVKNS</sequence>
<dbReference type="STRING" id="742726.HMPREF9448_00565"/>
<organism evidence="2 3">
    <name type="scientific">Barnesiella intestinihominis YIT 11860</name>
    <dbReference type="NCBI Taxonomy" id="742726"/>
    <lineage>
        <taxon>Bacteria</taxon>
        <taxon>Pseudomonadati</taxon>
        <taxon>Bacteroidota</taxon>
        <taxon>Bacteroidia</taxon>
        <taxon>Bacteroidales</taxon>
        <taxon>Barnesiellaceae</taxon>
        <taxon>Barnesiella</taxon>
    </lineage>
</organism>
<name>K0X4T0_9BACT</name>
<dbReference type="Gene3D" id="2.60.120.10">
    <property type="entry name" value="Jelly Rolls"/>
    <property type="match status" value="1"/>
</dbReference>
<dbReference type="PROSITE" id="PS50042">
    <property type="entry name" value="CNMP_BINDING_3"/>
    <property type="match status" value="1"/>
</dbReference>
<evidence type="ECO:0000259" key="1">
    <source>
        <dbReference type="PROSITE" id="PS50042"/>
    </source>
</evidence>
<keyword evidence="3" id="KW-1185">Reference proteome</keyword>
<feature type="domain" description="Cyclic nucleotide-binding" evidence="1">
    <location>
        <begin position="7"/>
        <end position="108"/>
    </location>
</feature>
<dbReference type="Proteomes" id="UP000006044">
    <property type="component" value="Unassembled WGS sequence"/>
</dbReference>
<dbReference type="SUPFAM" id="SSF51206">
    <property type="entry name" value="cAMP-binding domain-like"/>
    <property type="match status" value="1"/>
</dbReference>
<reference evidence="2 3" key="1">
    <citation type="submission" date="2012-08" db="EMBL/GenBank/DDBJ databases">
        <title>The Genome Sequence of Barnesiella intestinihominis YIT 11860.</title>
        <authorList>
            <consortium name="The Broad Institute Genome Sequencing Platform"/>
            <person name="Earl A."/>
            <person name="Ward D."/>
            <person name="Feldgarden M."/>
            <person name="Gevers D."/>
            <person name="Morotomi M."/>
            <person name="Walker B."/>
            <person name="Young S.K."/>
            <person name="Zeng Q."/>
            <person name="Gargeya S."/>
            <person name="Fitzgerald M."/>
            <person name="Haas B."/>
            <person name="Abouelleil A."/>
            <person name="Alvarado L."/>
            <person name="Arachchi H.M."/>
            <person name="Berlin A.M."/>
            <person name="Chapman S.B."/>
            <person name="Goldberg J."/>
            <person name="Griggs A."/>
            <person name="Gujja S."/>
            <person name="Hansen M."/>
            <person name="Howarth C."/>
            <person name="Imamovic A."/>
            <person name="Larimer J."/>
            <person name="McCowen C."/>
            <person name="Montmayeur A."/>
            <person name="Murphy C."/>
            <person name="Neiman D."/>
            <person name="Pearson M."/>
            <person name="Priest M."/>
            <person name="Roberts A."/>
            <person name="Saif S."/>
            <person name="Shea T."/>
            <person name="Sisk P."/>
            <person name="Sykes S."/>
            <person name="Wortman J."/>
            <person name="Nusbaum C."/>
            <person name="Birren B."/>
        </authorList>
    </citation>
    <scope>NUCLEOTIDE SEQUENCE [LARGE SCALE GENOMIC DNA]</scope>
    <source>
        <strain evidence="2 3">YIT 11860</strain>
    </source>
</reference>
<evidence type="ECO:0000313" key="2">
    <source>
        <dbReference type="EMBL" id="EJZ66388.1"/>
    </source>
</evidence>
<dbReference type="GeneID" id="77847901"/>
<dbReference type="EMBL" id="ADLE01000001">
    <property type="protein sequence ID" value="EJZ66388.1"/>
    <property type="molecule type" value="Genomic_DNA"/>
</dbReference>
<dbReference type="AlphaFoldDB" id="K0X4T0"/>
<protein>
    <recommendedName>
        <fullName evidence="1">Cyclic nucleotide-binding domain-containing protein</fullName>
    </recommendedName>
</protein>
<dbReference type="RefSeq" id="WP_008861062.1">
    <property type="nucleotide sequence ID" value="NZ_JH815203.1"/>
</dbReference>
<proteinExistence type="predicted"/>
<dbReference type="eggNOG" id="COG0664">
    <property type="taxonomic scope" value="Bacteria"/>
</dbReference>
<evidence type="ECO:0000313" key="3">
    <source>
        <dbReference type="Proteomes" id="UP000006044"/>
    </source>
</evidence>
<dbReference type="HOGENOM" id="CLU_075053_9_0_10"/>
<dbReference type="PATRIC" id="fig|742726.3.peg.595"/>
<dbReference type="InterPro" id="IPR018490">
    <property type="entry name" value="cNMP-bd_dom_sf"/>
</dbReference>
<dbReference type="Pfam" id="PF00027">
    <property type="entry name" value="cNMP_binding"/>
    <property type="match status" value="1"/>
</dbReference>
<accession>K0X4T0</accession>
<gene>
    <name evidence="2" type="ORF">HMPREF9448_00565</name>
</gene>
<dbReference type="CDD" id="cd00038">
    <property type="entry name" value="CAP_ED"/>
    <property type="match status" value="1"/>
</dbReference>
<dbReference type="InterPro" id="IPR000595">
    <property type="entry name" value="cNMP-bd_dom"/>
</dbReference>
<dbReference type="OrthoDB" id="1066708at2"/>
<dbReference type="InterPro" id="IPR014710">
    <property type="entry name" value="RmlC-like_jellyroll"/>
</dbReference>